<accession>A0A7G2D9E5</accession>
<evidence type="ECO:0000313" key="1">
    <source>
        <dbReference type="EMBL" id="CAD5243787.1"/>
    </source>
</evidence>
<dbReference type="Proteomes" id="UP000516304">
    <property type="component" value="Chromosome TIRI35C"/>
</dbReference>
<gene>
    <name evidence="1" type="ORF">TIRI35C_0633</name>
</gene>
<name>A0A7G2D9E5_9EURY</name>
<proteinExistence type="predicted"/>
<dbReference type="KEGG" id="tcq:TIRI35C_0633"/>
<sequence length="268" mass="30210">MKRAIALLLMAVVVLASGCIGNSVGLTEEKVLEALQSIETASYDQNFSMSMHFTDPEGNKTINFTMSGRVLGVFNNTAGLERGNMSITMHMMGMDVNMNWPYFVNNSSVYFMVDGKWYNVSPDDDFYSQAKGSLNVDYIRNLLRTKNVTIKKLSDGYSFRVNVTFWEFANATNQSGYLNELWSVDGERRVNVTTNTGWVEVHLTKDGMPTFIETHMDLIITIKNYSGETTDIHMTLHETVALSNINEPVEIKAPEGIENAGDFEEIFW</sequence>
<dbReference type="PROSITE" id="PS51257">
    <property type="entry name" value="PROKAR_LIPOPROTEIN"/>
    <property type="match status" value="1"/>
</dbReference>
<protein>
    <recommendedName>
        <fullName evidence="3">Lipoprotein</fullName>
    </recommendedName>
</protein>
<evidence type="ECO:0000313" key="2">
    <source>
        <dbReference type="Proteomes" id="UP000516304"/>
    </source>
</evidence>
<dbReference type="AlphaFoldDB" id="A0A7G2D9E5"/>
<evidence type="ECO:0008006" key="3">
    <source>
        <dbReference type="Google" id="ProtNLM"/>
    </source>
</evidence>
<dbReference type="EMBL" id="LR881183">
    <property type="protein sequence ID" value="CAD5243787.1"/>
    <property type="molecule type" value="Genomic_DNA"/>
</dbReference>
<dbReference type="RefSeq" id="WP_188201696.1">
    <property type="nucleotide sequence ID" value="NZ_LR881183.1"/>
</dbReference>
<organism evidence="1 2">
    <name type="scientific">Thermococcus camini</name>
    <dbReference type="NCBI Taxonomy" id="2016373"/>
    <lineage>
        <taxon>Archaea</taxon>
        <taxon>Methanobacteriati</taxon>
        <taxon>Methanobacteriota</taxon>
        <taxon>Thermococci</taxon>
        <taxon>Thermococcales</taxon>
        <taxon>Thermococcaceae</taxon>
        <taxon>Thermococcus</taxon>
    </lineage>
</organism>
<reference evidence="1 2" key="1">
    <citation type="submission" date="2020-09" db="EMBL/GenBank/DDBJ databases">
        <authorList>
            <person name="Courtine D."/>
        </authorList>
    </citation>
    <scope>NUCLEOTIDE SEQUENCE [LARGE SCALE GENOMIC DNA]</scope>
    <source>
        <strain evidence="1 2">IRI35c</strain>
    </source>
</reference>
<keyword evidence="2" id="KW-1185">Reference proteome</keyword>
<dbReference type="GeneID" id="58918370"/>